<accession>A0ABS9UHH8</accession>
<reference evidence="1 2" key="1">
    <citation type="submission" date="2022-03" db="EMBL/GenBank/DDBJ databases">
        <authorList>
            <person name="Jo J.-H."/>
            <person name="Im W.-T."/>
        </authorList>
    </citation>
    <scope>NUCLEOTIDE SEQUENCE [LARGE SCALE GENOMIC DNA]</scope>
    <source>
        <strain evidence="1 2">MA9</strain>
    </source>
</reference>
<dbReference type="EMBL" id="JAKZFC010000007">
    <property type="protein sequence ID" value="MCH7323380.1"/>
    <property type="molecule type" value="Genomic_DNA"/>
</dbReference>
<proteinExistence type="predicted"/>
<comment type="caution">
    <text evidence="1">The sequence shown here is derived from an EMBL/GenBank/DDBJ whole genome shotgun (WGS) entry which is preliminary data.</text>
</comment>
<dbReference type="PROSITE" id="PS51257">
    <property type="entry name" value="PROKAR_LIPOPROTEIN"/>
    <property type="match status" value="1"/>
</dbReference>
<protein>
    <recommendedName>
        <fullName evidence="3">YusW-like protein</fullName>
    </recommendedName>
</protein>
<dbReference type="Proteomes" id="UP001316087">
    <property type="component" value="Unassembled WGS sequence"/>
</dbReference>
<gene>
    <name evidence="1" type="ORF">LZ480_16005</name>
</gene>
<evidence type="ECO:0000313" key="1">
    <source>
        <dbReference type="EMBL" id="MCH7323380.1"/>
    </source>
</evidence>
<sequence>MKKWLLVLTTIVLLAACSEKEAKGPTIDKVENVNEDVQSLVDITEDDKFASFIYSETGTSYLLLNATGTVSVEIEPSDNLLNVQITQKDDQTPDEIDDIVYALKLDKAYETIHIFENGKEIEFEVWYE</sequence>
<evidence type="ECO:0000313" key="2">
    <source>
        <dbReference type="Proteomes" id="UP001316087"/>
    </source>
</evidence>
<organism evidence="1 2">
    <name type="scientific">Solibacillus palustris</name>
    <dbReference type="NCBI Taxonomy" id="2908203"/>
    <lineage>
        <taxon>Bacteria</taxon>
        <taxon>Bacillati</taxon>
        <taxon>Bacillota</taxon>
        <taxon>Bacilli</taxon>
        <taxon>Bacillales</taxon>
        <taxon>Caryophanaceae</taxon>
        <taxon>Solibacillus</taxon>
    </lineage>
</organism>
<name>A0ABS9UHH8_9BACL</name>
<dbReference type="RefSeq" id="WP_241370551.1">
    <property type="nucleotide sequence ID" value="NZ_JAKZFC010000007.1"/>
</dbReference>
<keyword evidence="2" id="KW-1185">Reference proteome</keyword>
<evidence type="ECO:0008006" key="3">
    <source>
        <dbReference type="Google" id="ProtNLM"/>
    </source>
</evidence>